<dbReference type="Proteomes" id="UP000177053">
    <property type="component" value="Unassembled WGS sequence"/>
</dbReference>
<dbReference type="AlphaFoldDB" id="A0A1F7XAT5"/>
<evidence type="ECO:0000313" key="2">
    <source>
        <dbReference type="Proteomes" id="UP000177053"/>
    </source>
</evidence>
<gene>
    <name evidence="1" type="ORF">A2Z22_03525</name>
</gene>
<reference evidence="1 2" key="1">
    <citation type="journal article" date="2016" name="Nat. Commun.">
        <title>Thousands of microbial genomes shed light on interconnected biogeochemical processes in an aquifer system.</title>
        <authorList>
            <person name="Anantharaman K."/>
            <person name="Brown C.T."/>
            <person name="Hug L.A."/>
            <person name="Sharon I."/>
            <person name="Castelle C.J."/>
            <person name="Probst A.J."/>
            <person name="Thomas B.C."/>
            <person name="Singh A."/>
            <person name="Wilkins M.J."/>
            <person name="Karaoz U."/>
            <person name="Brodie E.L."/>
            <person name="Williams K.H."/>
            <person name="Hubbard S.S."/>
            <person name="Banfield J.F."/>
        </authorList>
    </citation>
    <scope>NUCLEOTIDE SEQUENCE [LARGE SCALE GENOMIC DNA]</scope>
</reference>
<protein>
    <submittedName>
        <fullName evidence="1">Uncharacterized protein</fullName>
    </submittedName>
</protein>
<comment type="caution">
    <text evidence="1">The sequence shown here is derived from an EMBL/GenBank/DDBJ whole genome shotgun (WGS) entry which is preliminary data.</text>
</comment>
<organism evidence="1 2">
    <name type="scientific">Candidatus Woesebacteria bacterium RBG_16_34_12</name>
    <dbReference type="NCBI Taxonomy" id="1802480"/>
    <lineage>
        <taxon>Bacteria</taxon>
        <taxon>Candidatus Woeseibacteriota</taxon>
    </lineage>
</organism>
<sequence length="99" mass="10645">MSKGKEIVSDERSYVVLKQPSGVLVYCAEESVDPDDTRERFAPGLTAEQAAEITAKQPLGPLLNAVIEESTLPNGNLRTTALLARMAVIAKARDKYGLG</sequence>
<proteinExistence type="predicted"/>
<name>A0A1F7XAT5_9BACT</name>
<evidence type="ECO:0000313" key="1">
    <source>
        <dbReference type="EMBL" id="OGM12134.1"/>
    </source>
</evidence>
<accession>A0A1F7XAT5</accession>
<dbReference type="EMBL" id="MGFS01000003">
    <property type="protein sequence ID" value="OGM12134.1"/>
    <property type="molecule type" value="Genomic_DNA"/>
</dbReference>